<protein>
    <recommendedName>
        <fullName evidence="3">DUF1559 domain-containing protein</fullName>
    </recommendedName>
</protein>
<keyword evidence="5" id="KW-1185">Reference proteome</keyword>
<name>A0A5C6C8I3_9BACT</name>
<keyword evidence="2" id="KW-0472">Membrane</keyword>
<evidence type="ECO:0000313" key="5">
    <source>
        <dbReference type="Proteomes" id="UP000319908"/>
    </source>
</evidence>
<dbReference type="Pfam" id="PF07596">
    <property type="entry name" value="SBP_bac_10"/>
    <property type="match status" value="1"/>
</dbReference>
<dbReference type="InterPro" id="IPR011453">
    <property type="entry name" value="DUF1559"/>
</dbReference>
<reference evidence="4 5" key="1">
    <citation type="journal article" date="2020" name="Antonie Van Leeuwenhoek">
        <title>Rhodopirellula heiligendammensis sp. nov., Rhodopirellula pilleata sp. nov., and Rhodopirellula solitaria sp. nov. isolated from natural or artificial marine surfaces in Northern Germany and California, USA, and emended description of the genus Rhodopirellula.</title>
        <authorList>
            <person name="Kallscheuer N."/>
            <person name="Wiegand S."/>
            <person name="Jogler M."/>
            <person name="Boedeker C."/>
            <person name="Peeters S.H."/>
            <person name="Rast P."/>
            <person name="Heuer A."/>
            <person name="Jetten M.S.M."/>
            <person name="Rohde M."/>
            <person name="Jogler C."/>
        </authorList>
    </citation>
    <scope>NUCLEOTIDE SEQUENCE [LARGE SCALE GENOMIC DNA]</scope>
    <source>
        <strain evidence="4 5">Poly21</strain>
    </source>
</reference>
<organism evidence="4 5">
    <name type="scientific">Allorhodopirellula heiligendammensis</name>
    <dbReference type="NCBI Taxonomy" id="2714739"/>
    <lineage>
        <taxon>Bacteria</taxon>
        <taxon>Pseudomonadati</taxon>
        <taxon>Planctomycetota</taxon>
        <taxon>Planctomycetia</taxon>
        <taxon>Pirellulales</taxon>
        <taxon>Pirellulaceae</taxon>
        <taxon>Allorhodopirellula</taxon>
    </lineage>
</organism>
<dbReference type="EMBL" id="SJPU01000001">
    <property type="protein sequence ID" value="TWU19644.1"/>
    <property type="molecule type" value="Genomic_DNA"/>
</dbReference>
<evidence type="ECO:0000256" key="2">
    <source>
        <dbReference type="SAM" id="Phobius"/>
    </source>
</evidence>
<dbReference type="NCBIfam" id="TIGR02532">
    <property type="entry name" value="IV_pilin_GFxxxE"/>
    <property type="match status" value="1"/>
</dbReference>
<keyword evidence="2" id="KW-1133">Transmembrane helix</keyword>
<feature type="region of interest" description="Disordered" evidence="1">
    <location>
        <begin position="1"/>
        <end position="22"/>
    </location>
</feature>
<dbReference type="PANTHER" id="PTHR30093:SF2">
    <property type="entry name" value="TYPE II SECRETION SYSTEM PROTEIN H"/>
    <property type="match status" value="1"/>
</dbReference>
<dbReference type="AlphaFoldDB" id="A0A5C6C8I3"/>
<dbReference type="SUPFAM" id="SSF54523">
    <property type="entry name" value="Pili subunits"/>
    <property type="match status" value="1"/>
</dbReference>
<dbReference type="Gene3D" id="3.30.700.10">
    <property type="entry name" value="Glycoprotein, Type 4 Pilin"/>
    <property type="match status" value="1"/>
</dbReference>
<dbReference type="InterPro" id="IPR027558">
    <property type="entry name" value="Pre_pil_HX9DG_C"/>
</dbReference>
<dbReference type="Proteomes" id="UP000319908">
    <property type="component" value="Unassembled WGS sequence"/>
</dbReference>
<accession>A0A5C6C8I3</accession>
<feature type="transmembrane region" description="Helical" evidence="2">
    <location>
        <begin position="39"/>
        <end position="64"/>
    </location>
</feature>
<dbReference type="PANTHER" id="PTHR30093">
    <property type="entry name" value="GENERAL SECRETION PATHWAY PROTEIN G"/>
    <property type="match status" value="1"/>
</dbReference>
<evidence type="ECO:0000313" key="4">
    <source>
        <dbReference type="EMBL" id="TWU19644.1"/>
    </source>
</evidence>
<dbReference type="InterPro" id="IPR012902">
    <property type="entry name" value="N_methyl_site"/>
</dbReference>
<dbReference type="Pfam" id="PF07963">
    <property type="entry name" value="N_methyl"/>
    <property type="match status" value="1"/>
</dbReference>
<sequence length="436" mass="46195">MLTLHAQSTSVPHQSLRMASNSSKLEKAQFMDRPNPRRAAFTLVELLVVIAIIGVLVGLLLPAVQAAREAARRMSCSNNFKQLGLAMHNYHAAFDKLPMHGTGTHPPAPINAWVSSPDGNNMRLSALVGLLPFMEQQALWQQISNPLLGRTDGTTTNPGGTIPWSAMGPTPENIQYPPWATEIAALRCPSDPGTGLPALGRTNYVACTGDSAQNNRDGYLEKPGVVLPYKPSSGTATRSQASGRGVFHIGQQLGLRDILDGTANTIAMGEIATDLGDKDVRTIGGRLAGNNNASPFIADPLYCRNTVPGIDPTRPQFWAVGTDGVSDGRGFRWSDAYPVFGQCTTIRPPNSEICGMSSWDRNMSASTSSRHQGGTHVLMGDGAVKFITDSIESGNQSAGNVVSGGTGLRAPGSASPYGLWGALGTRGSREVTNSDF</sequence>
<proteinExistence type="predicted"/>
<feature type="domain" description="DUF1559" evidence="3">
    <location>
        <begin position="65"/>
        <end position="393"/>
    </location>
</feature>
<dbReference type="NCBIfam" id="TIGR04294">
    <property type="entry name" value="pre_pil_HX9DG"/>
    <property type="match status" value="1"/>
</dbReference>
<evidence type="ECO:0000256" key="1">
    <source>
        <dbReference type="SAM" id="MobiDB-lite"/>
    </source>
</evidence>
<evidence type="ECO:0000259" key="3">
    <source>
        <dbReference type="Pfam" id="PF07596"/>
    </source>
</evidence>
<comment type="caution">
    <text evidence="4">The sequence shown here is derived from an EMBL/GenBank/DDBJ whole genome shotgun (WGS) entry which is preliminary data.</text>
</comment>
<keyword evidence="2" id="KW-0812">Transmembrane</keyword>
<dbReference type="InterPro" id="IPR045584">
    <property type="entry name" value="Pilin-like"/>
</dbReference>
<gene>
    <name evidence="4" type="ORF">Poly21_18190</name>
</gene>